<gene>
    <name evidence="4" type="ORF">AAA083_14345</name>
</gene>
<evidence type="ECO:0000313" key="5">
    <source>
        <dbReference type="Proteomes" id="UP001487305"/>
    </source>
</evidence>
<keyword evidence="2" id="KW-1133">Transmembrane helix</keyword>
<accession>A0ABV1JJ76</accession>
<keyword evidence="5" id="KW-1185">Reference proteome</keyword>
<feature type="domain" description="Anti-sigma factor RsgI-like middle" evidence="3">
    <location>
        <begin position="85"/>
        <end position="208"/>
    </location>
</feature>
<reference evidence="4 5" key="1">
    <citation type="submission" date="2024-04" db="EMBL/GenBank/DDBJ databases">
        <title>Human intestinal bacterial collection.</title>
        <authorList>
            <person name="Pauvert C."/>
            <person name="Hitch T.C.A."/>
            <person name="Clavel T."/>
        </authorList>
    </citation>
    <scope>NUCLEOTIDE SEQUENCE [LARGE SCALE GENOMIC DNA]</scope>
    <source>
        <strain evidence="4 5">CLA-KB-H42</strain>
    </source>
</reference>
<sequence length="278" mass="29220">MNDWENRVREAFDEVVLPDSVKERTLQTVDALSAEPAVSVSEAVFAAARRSRAPRTRRWAFVLAACLALCAIGFGGFSAFASETAQVGIDVNPSIELGLNRFDCVVAARPLNEDGAQLLEGIDLFGKSYDDAMAALTGSELFLSYVGDDGYVEISVSSADEGQAEALAEKSDACLESLPCHGSCQTVSAENREEARAAGMGVGRYNAARELMELDSSVTLEECRTMTMRELREKIAAAGGNSSGSPSGETGAHHGRQSGGVGQGMHGRGAGRGGDSSE</sequence>
<feature type="compositionally biased region" description="Gly residues" evidence="1">
    <location>
        <begin position="257"/>
        <end position="278"/>
    </location>
</feature>
<dbReference type="RefSeq" id="WP_349227928.1">
    <property type="nucleotide sequence ID" value="NZ_JBBNOP010000017.1"/>
</dbReference>
<evidence type="ECO:0000256" key="1">
    <source>
        <dbReference type="SAM" id="MobiDB-lite"/>
    </source>
</evidence>
<evidence type="ECO:0000313" key="4">
    <source>
        <dbReference type="EMBL" id="MEQ3364157.1"/>
    </source>
</evidence>
<comment type="caution">
    <text evidence="4">The sequence shown here is derived from an EMBL/GenBank/DDBJ whole genome shotgun (WGS) entry which is preliminary data.</text>
</comment>
<evidence type="ECO:0000256" key="2">
    <source>
        <dbReference type="SAM" id="Phobius"/>
    </source>
</evidence>
<name>A0ABV1JJ76_9ACTN</name>
<protein>
    <recommendedName>
        <fullName evidence="3">Anti-sigma factor RsgI-like middle domain-containing protein</fullName>
    </recommendedName>
</protein>
<feature type="compositionally biased region" description="Low complexity" evidence="1">
    <location>
        <begin position="238"/>
        <end position="248"/>
    </location>
</feature>
<organism evidence="4 5">
    <name type="scientific">Raoultibacter massiliensis</name>
    <dbReference type="NCBI Taxonomy" id="1852371"/>
    <lineage>
        <taxon>Bacteria</taxon>
        <taxon>Bacillati</taxon>
        <taxon>Actinomycetota</taxon>
        <taxon>Coriobacteriia</taxon>
        <taxon>Eggerthellales</taxon>
        <taxon>Eggerthellaceae</taxon>
        <taxon>Raoultibacter</taxon>
    </lineage>
</organism>
<dbReference type="Proteomes" id="UP001487305">
    <property type="component" value="Unassembled WGS sequence"/>
</dbReference>
<dbReference type="EMBL" id="JBBNOP010000017">
    <property type="protein sequence ID" value="MEQ3364157.1"/>
    <property type="molecule type" value="Genomic_DNA"/>
</dbReference>
<dbReference type="Pfam" id="PF23750">
    <property type="entry name" value="RsgI_M"/>
    <property type="match status" value="1"/>
</dbReference>
<feature type="region of interest" description="Disordered" evidence="1">
    <location>
        <begin position="238"/>
        <end position="278"/>
    </location>
</feature>
<keyword evidence="2" id="KW-0472">Membrane</keyword>
<proteinExistence type="predicted"/>
<keyword evidence="2" id="KW-0812">Transmembrane</keyword>
<dbReference type="InterPro" id="IPR055431">
    <property type="entry name" value="RsgI_M"/>
</dbReference>
<evidence type="ECO:0000259" key="3">
    <source>
        <dbReference type="Pfam" id="PF23750"/>
    </source>
</evidence>
<feature type="transmembrane region" description="Helical" evidence="2">
    <location>
        <begin position="59"/>
        <end position="81"/>
    </location>
</feature>